<accession>A0A1I0TSC8</accession>
<dbReference type="STRING" id="186116.SAMN05192569_105310"/>
<evidence type="ECO:0000313" key="1">
    <source>
        <dbReference type="EMBL" id="SFA54600.1"/>
    </source>
</evidence>
<reference evidence="2" key="1">
    <citation type="submission" date="2016-10" db="EMBL/GenBank/DDBJ databases">
        <authorList>
            <person name="Varghese N."/>
            <person name="Submissions S."/>
        </authorList>
    </citation>
    <scope>NUCLEOTIDE SEQUENCE [LARGE SCALE GENOMIC DNA]</scope>
    <source>
        <strain evidence="2">M1</strain>
    </source>
</reference>
<keyword evidence="2" id="KW-1185">Reference proteome</keyword>
<dbReference type="Proteomes" id="UP000198650">
    <property type="component" value="Unassembled WGS sequence"/>
</dbReference>
<organism evidence="1 2">
    <name type="scientific">Parageobacillus thermantarcticus</name>
    <dbReference type="NCBI Taxonomy" id="186116"/>
    <lineage>
        <taxon>Bacteria</taxon>
        <taxon>Bacillati</taxon>
        <taxon>Bacillota</taxon>
        <taxon>Bacilli</taxon>
        <taxon>Bacillales</taxon>
        <taxon>Anoxybacillaceae</taxon>
        <taxon>Parageobacillus</taxon>
    </lineage>
</organism>
<evidence type="ECO:0000313" key="2">
    <source>
        <dbReference type="Proteomes" id="UP000198650"/>
    </source>
</evidence>
<protein>
    <submittedName>
        <fullName evidence="1">Uncharacterized protein</fullName>
    </submittedName>
</protein>
<dbReference type="AlphaFoldDB" id="A0A1I0TSC8"/>
<dbReference type="RefSeq" id="WP_090951685.1">
    <property type="nucleotide sequence ID" value="NZ_FOJS01000053.1"/>
</dbReference>
<name>A0A1I0TSC8_9BACL</name>
<sequence length="101" mass="11360">MDATEKIVQELRNNLIGKPLQWMVYGEGVRVRFDQPIKSVSISNFSECILFHFKGAGAKNKVVSLDIPVTIEKIDNDKALMYHLFSSNGSKAITVGYLKEQ</sequence>
<proteinExistence type="predicted"/>
<gene>
    <name evidence="1" type="ORF">SAMN05192569_105310</name>
</gene>
<dbReference type="EMBL" id="FOJS01000053">
    <property type="protein sequence ID" value="SFA54600.1"/>
    <property type="molecule type" value="Genomic_DNA"/>
</dbReference>